<keyword evidence="5 6" id="KW-0472">Membrane</keyword>
<evidence type="ECO:0000256" key="3">
    <source>
        <dbReference type="ARBA" id="ARBA00022692"/>
    </source>
</evidence>
<dbReference type="PANTHER" id="PTHR43124">
    <property type="entry name" value="PURINE EFFLUX PUMP PBUE"/>
    <property type="match status" value="1"/>
</dbReference>
<name>A0A3M4VVD3_PSECI</name>
<feature type="transmembrane region" description="Helical" evidence="6">
    <location>
        <begin position="356"/>
        <end position="375"/>
    </location>
</feature>
<dbReference type="AlphaFoldDB" id="A0A3M4VVD3"/>
<evidence type="ECO:0000256" key="5">
    <source>
        <dbReference type="ARBA" id="ARBA00023136"/>
    </source>
</evidence>
<evidence type="ECO:0000256" key="4">
    <source>
        <dbReference type="ARBA" id="ARBA00022989"/>
    </source>
</evidence>
<dbReference type="InterPro" id="IPR050189">
    <property type="entry name" value="MFS_Efflux_Transporters"/>
</dbReference>
<feature type="transmembrane region" description="Helical" evidence="6">
    <location>
        <begin position="40"/>
        <end position="62"/>
    </location>
</feature>
<proteinExistence type="predicted"/>
<feature type="transmembrane region" description="Helical" evidence="6">
    <location>
        <begin position="199"/>
        <end position="224"/>
    </location>
</feature>
<sequence length="388" mass="39712">MPFPLLILALSAFAIGTTEFVIMGLLPNVAADLGVSIPGAGWLVTGYALGVAIGAPFMALATAKLPRKAALVTLMGIFIIGNLLCALASDYDVLMFARVVTALCHGAFFGIGSVVAAGLVPANRRASAVALMFTGLTLANVLGVPLGTALGQYAGWRSTFWAVTIIGVIAFIGLVRFLPGNREEEKLDMRAELAALKGVGIWLSLSMTALFAASVFTLFTYVAPLLGEVTGVSPNGVTWTLLLIGLGLTAGNVLGGKMADRSIPTTLIGVFIAMAVISTILSWSSVALIPAEITLFLWAVAAFAAVPALQINVVTFGKAAPNLVSTLNIGAFNVGNALGAWVGGSVIAHGLGLTSVPLAAAVLAVLALLVTLITFRQTANPDLAPATN</sequence>
<dbReference type="GO" id="GO:0005886">
    <property type="term" value="C:plasma membrane"/>
    <property type="evidence" value="ECO:0007669"/>
    <property type="project" value="UniProtKB-SubCell"/>
</dbReference>
<feature type="transmembrane region" description="Helical" evidence="6">
    <location>
        <begin position="159"/>
        <end position="178"/>
    </location>
</feature>
<feature type="transmembrane region" description="Helical" evidence="6">
    <location>
        <begin position="329"/>
        <end position="350"/>
    </location>
</feature>
<dbReference type="PROSITE" id="PS50850">
    <property type="entry name" value="MFS"/>
    <property type="match status" value="1"/>
</dbReference>
<evidence type="ECO:0000256" key="6">
    <source>
        <dbReference type="SAM" id="Phobius"/>
    </source>
</evidence>
<dbReference type="Gene3D" id="1.20.1250.20">
    <property type="entry name" value="MFS general substrate transporter like domains"/>
    <property type="match status" value="2"/>
</dbReference>
<feature type="domain" description="Major facilitator superfamily (MFS) profile" evidence="7">
    <location>
        <begin position="4"/>
        <end position="379"/>
    </location>
</feature>
<dbReference type="Pfam" id="PF07690">
    <property type="entry name" value="MFS_1"/>
    <property type="match status" value="1"/>
</dbReference>
<feature type="transmembrane region" description="Helical" evidence="6">
    <location>
        <begin position="95"/>
        <end position="120"/>
    </location>
</feature>
<dbReference type="InterPro" id="IPR020846">
    <property type="entry name" value="MFS_dom"/>
</dbReference>
<comment type="caution">
    <text evidence="8">The sequence shown here is derived from an EMBL/GenBank/DDBJ whole genome shotgun (WGS) entry which is preliminary data.</text>
</comment>
<keyword evidence="3 6" id="KW-0812">Transmembrane</keyword>
<evidence type="ECO:0000313" key="9">
    <source>
        <dbReference type="Proteomes" id="UP000278332"/>
    </source>
</evidence>
<evidence type="ECO:0000256" key="1">
    <source>
        <dbReference type="ARBA" id="ARBA00004651"/>
    </source>
</evidence>
<evidence type="ECO:0000256" key="2">
    <source>
        <dbReference type="ARBA" id="ARBA00022475"/>
    </source>
</evidence>
<keyword evidence="2" id="KW-1003">Cell membrane</keyword>
<comment type="subcellular location">
    <subcellularLocation>
        <location evidence="1">Cell membrane</location>
        <topology evidence="1">Multi-pass membrane protein</topology>
    </subcellularLocation>
</comment>
<organism evidence="8 9">
    <name type="scientific">Pseudomonas cichorii</name>
    <dbReference type="NCBI Taxonomy" id="36746"/>
    <lineage>
        <taxon>Bacteria</taxon>
        <taxon>Pseudomonadati</taxon>
        <taxon>Pseudomonadota</taxon>
        <taxon>Gammaproteobacteria</taxon>
        <taxon>Pseudomonadales</taxon>
        <taxon>Pseudomonadaceae</taxon>
        <taxon>Pseudomonas</taxon>
    </lineage>
</organism>
<dbReference type="RefSeq" id="WP_095068206.1">
    <property type="nucleotide sequence ID" value="NZ_RBRY01000106.1"/>
</dbReference>
<feature type="transmembrane region" description="Helical" evidence="6">
    <location>
        <begin position="236"/>
        <end position="255"/>
    </location>
</feature>
<reference evidence="8 9" key="1">
    <citation type="submission" date="2018-08" db="EMBL/GenBank/DDBJ databases">
        <title>Recombination of ecologically and evolutionarily significant loci maintains genetic cohesion in the Pseudomonas syringae species complex.</title>
        <authorList>
            <person name="Dillon M."/>
            <person name="Thakur S."/>
            <person name="Almeida R.N.D."/>
            <person name="Weir B.S."/>
            <person name="Guttman D.S."/>
        </authorList>
    </citation>
    <scope>NUCLEOTIDE SEQUENCE [LARGE SCALE GENOMIC DNA]</scope>
    <source>
        <strain evidence="8 9">ICMP 6917</strain>
    </source>
</reference>
<protein>
    <submittedName>
        <fullName evidence="8">Major facilitator transporter</fullName>
    </submittedName>
</protein>
<dbReference type="GO" id="GO:0022857">
    <property type="term" value="F:transmembrane transporter activity"/>
    <property type="evidence" value="ECO:0007669"/>
    <property type="project" value="InterPro"/>
</dbReference>
<dbReference type="InterPro" id="IPR011701">
    <property type="entry name" value="MFS"/>
</dbReference>
<keyword evidence="4 6" id="KW-1133">Transmembrane helix</keyword>
<feature type="transmembrane region" description="Helical" evidence="6">
    <location>
        <begin position="69"/>
        <end position="89"/>
    </location>
</feature>
<dbReference type="CDD" id="cd17324">
    <property type="entry name" value="MFS_NepI_like"/>
    <property type="match status" value="1"/>
</dbReference>
<dbReference type="SUPFAM" id="SSF103473">
    <property type="entry name" value="MFS general substrate transporter"/>
    <property type="match status" value="1"/>
</dbReference>
<dbReference type="Proteomes" id="UP000278332">
    <property type="component" value="Unassembled WGS sequence"/>
</dbReference>
<dbReference type="EMBL" id="RBRY01000106">
    <property type="protein sequence ID" value="RMR55239.1"/>
    <property type="molecule type" value="Genomic_DNA"/>
</dbReference>
<dbReference type="PANTHER" id="PTHR43124:SF8">
    <property type="entry name" value="INNER MEMBRANE TRANSPORT PROTEIN YDHP"/>
    <property type="match status" value="1"/>
</dbReference>
<feature type="transmembrane region" description="Helical" evidence="6">
    <location>
        <begin position="267"/>
        <end position="289"/>
    </location>
</feature>
<accession>A0A3M4VVD3</accession>
<gene>
    <name evidence="8" type="ORF">ALP84_02380</name>
</gene>
<evidence type="ECO:0000313" key="8">
    <source>
        <dbReference type="EMBL" id="RMR55239.1"/>
    </source>
</evidence>
<feature type="transmembrane region" description="Helical" evidence="6">
    <location>
        <begin position="295"/>
        <end position="317"/>
    </location>
</feature>
<dbReference type="InterPro" id="IPR036259">
    <property type="entry name" value="MFS_trans_sf"/>
</dbReference>
<feature type="transmembrane region" description="Helical" evidence="6">
    <location>
        <begin position="127"/>
        <end position="147"/>
    </location>
</feature>
<evidence type="ECO:0000259" key="7">
    <source>
        <dbReference type="PROSITE" id="PS50850"/>
    </source>
</evidence>